<evidence type="ECO:0000259" key="2">
    <source>
        <dbReference type="PROSITE" id="PS50033"/>
    </source>
</evidence>
<dbReference type="Gene3D" id="1.10.8.10">
    <property type="entry name" value="DNA helicase RuvA subunit, C-terminal domain"/>
    <property type="match status" value="1"/>
</dbReference>
<dbReference type="PANTHER" id="PTHR23322:SF6">
    <property type="entry name" value="UBX DOMAIN-CONTAINING PROTEIN 7"/>
    <property type="match status" value="1"/>
</dbReference>
<organism evidence="3 4">
    <name type="scientific">Prymnesium parvum</name>
    <name type="common">Toxic golden alga</name>
    <dbReference type="NCBI Taxonomy" id="97485"/>
    <lineage>
        <taxon>Eukaryota</taxon>
        <taxon>Haptista</taxon>
        <taxon>Haptophyta</taxon>
        <taxon>Prymnesiophyceae</taxon>
        <taxon>Prymnesiales</taxon>
        <taxon>Prymnesiaceae</taxon>
        <taxon>Prymnesium</taxon>
    </lineage>
</organism>
<name>A0AB34JR44_PRYPA</name>
<dbReference type="PANTHER" id="PTHR23322">
    <property type="entry name" value="FAS-ASSOCIATED PROTEIN"/>
    <property type="match status" value="1"/>
</dbReference>
<dbReference type="CDD" id="cd14273">
    <property type="entry name" value="UBA_TAP-C_like"/>
    <property type="match status" value="1"/>
</dbReference>
<comment type="caution">
    <text evidence="3">The sequence shown here is derived from an EMBL/GenBank/DDBJ whole genome shotgun (WGS) entry which is preliminary data.</text>
</comment>
<dbReference type="GO" id="GO:0043130">
    <property type="term" value="F:ubiquitin binding"/>
    <property type="evidence" value="ECO:0007669"/>
    <property type="project" value="TreeGrafter"/>
</dbReference>
<dbReference type="PROSITE" id="PS50033">
    <property type="entry name" value="UBX"/>
    <property type="match status" value="1"/>
</dbReference>
<dbReference type="SUPFAM" id="SSF52833">
    <property type="entry name" value="Thioredoxin-like"/>
    <property type="match status" value="1"/>
</dbReference>
<proteinExistence type="predicted"/>
<accession>A0AB34JR44</accession>
<dbReference type="Proteomes" id="UP001515480">
    <property type="component" value="Unassembled WGS sequence"/>
</dbReference>
<dbReference type="Pfam" id="PF22566">
    <property type="entry name" value="UBA_8"/>
    <property type="match status" value="1"/>
</dbReference>
<feature type="domain" description="UBX" evidence="2">
    <location>
        <begin position="314"/>
        <end position="391"/>
    </location>
</feature>
<dbReference type="InterPro" id="IPR001012">
    <property type="entry name" value="UBX_dom"/>
</dbReference>
<dbReference type="AlphaFoldDB" id="A0AB34JR44"/>
<protein>
    <recommendedName>
        <fullName evidence="2">UBX domain-containing protein</fullName>
    </recommendedName>
</protein>
<feature type="compositionally biased region" description="Polar residues" evidence="1">
    <location>
        <begin position="54"/>
        <end position="68"/>
    </location>
</feature>
<evidence type="ECO:0000313" key="4">
    <source>
        <dbReference type="Proteomes" id="UP001515480"/>
    </source>
</evidence>
<dbReference type="InterPro" id="IPR009060">
    <property type="entry name" value="UBA-like_sf"/>
</dbReference>
<dbReference type="CDD" id="cd01767">
    <property type="entry name" value="UBX"/>
    <property type="match status" value="1"/>
</dbReference>
<dbReference type="InterPro" id="IPR036249">
    <property type="entry name" value="Thioredoxin-like_sf"/>
</dbReference>
<evidence type="ECO:0000256" key="1">
    <source>
        <dbReference type="SAM" id="MobiDB-lite"/>
    </source>
</evidence>
<gene>
    <name evidence="3" type="ORF">AB1Y20_019405</name>
</gene>
<dbReference type="GO" id="GO:0043161">
    <property type="term" value="P:proteasome-mediated ubiquitin-dependent protein catabolic process"/>
    <property type="evidence" value="ECO:0007669"/>
    <property type="project" value="TreeGrafter"/>
</dbReference>
<dbReference type="Pfam" id="PF13899">
    <property type="entry name" value="Thioredoxin_7"/>
    <property type="match status" value="1"/>
</dbReference>
<dbReference type="InterPro" id="IPR050730">
    <property type="entry name" value="UBX_domain-protein"/>
</dbReference>
<dbReference type="InterPro" id="IPR054109">
    <property type="entry name" value="UBA_8"/>
</dbReference>
<dbReference type="Gene3D" id="3.10.20.90">
    <property type="entry name" value="Phosphatidylinositol 3-kinase Catalytic Subunit, Chain A, domain 1"/>
    <property type="match status" value="1"/>
</dbReference>
<evidence type="ECO:0000313" key="3">
    <source>
        <dbReference type="EMBL" id="KAL1524511.1"/>
    </source>
</evidence>
<dbReference type="EMBL" id="JBGBPQ010000005">
    <property type="protein sequence ID" value="KAL1524511.1"/>
    <property type="molecule type" value="Genomic_DNA"/>
</dbReference>
<dbReference type="GO" id="GO:0005634">
    <property type="term" value="C:nucleus"/>
    <property type="evidence" value="ECO:0007669"/>
    <property type="project" value="TreeGrafter"/>
</dbReference>
<dbReference type="Pfam" id="PF00789">
    <property type="entry name" value="UBX"/>
    <property type="match status" value="1"/>
</dbReference>
<feature type="region of interest" description="Disordered" evidence="1">
    <location>
        <begin position="49"/>
        <end position="79"/>
    </location>
</feature>
<dbReference type="InterPro" id="IPR029071">
    <property type="entry name" value="Ubiquitin-like_domsf"/>
</dbReference>
<feature type="region of interest" description="Disordered" evidence="1">
    <location>
        <begin position="294"/>
        <end position="315"/>
    </location>
</feature>
<sequence length="394" mass="43119">MEAGQEEMKATFASIAACDLEFAESWLEANGWNLEVAVSKFMGNSGGFDAEPSASMNPVQMDAQSTATGFPEEDTRSPVPQFRDRLIDPALHVPQSMQRAPRVHPQEAFRDFKKESSGNGQETAAPAVFGLTKRPKNLAEMYAPPIELCFAGSFMDLCDAGRAQGKWLLINIQSPTEFGCQKLNADTWRDEGLRLVIGASFLFWQQYNDSPEGQKYCQRYLTSSELPHIGVVDPITGKLVKAWSGFKDAERLMDKLTEYADVPPQAAADPFAELDVPTTDFDKEMDKAIAASLAPDGPVASTEVQQPPPPEPEEEPNAVLLAVRLPDGSRFQRSYPNDATLNHVFCAIHHCSSYKLKARAYQLTAMGSPTLTDRTATLASLGLVGRQALNLAEA</sequence>
<keyword evidence="4" id="KW-1185">Reference proteome</keyword>
<dbReference type="SUPFAM" id="SSF46934">
    <property type="entry name" value="UBA-like"/>
    <property type="match status" value="1"/>
</dbReference>
<dbReference type="SUPFAM" id="SSF54236">
    <property type="entry name" value="Ubiquitin-like"/>
    <property type="match status" value="1"/>
</dbReference>
<dbReference type="InterPro" id="IPR006577">
    <property type="entry name" value="UAS"/>
</dbReference>
<reference evidence="3 4" key="1">
    <citation type="journal article" date="2024" name="Science">
        <title>Giant polyketide synthase enzymes in the biosynthesis of giant marine polyether toxins.</title>
        <authorList>
            <person name="Fallon T.R."/>
            <person name="Shende V.V."/>
            <person name="Wierzbicki I.H."/>
            <person name="Pendleton A.L."/>
            <person name="Watervoot N.F."/>
            <person name="Auber R.P."/>
            <person name="Gonzalez D.J."/>
            <person name="Wisecaver J.H."/>
            <person name="Moore B.S."/>
        </authorList>
    </citation>
    <scope>NUCLEOTIDE SEQUENCE [LARGE SCALE GENOMIC DNA]</scope>
    <source>
        <strain evidence="3 4">12B1</strain>
    </source>
</reference>
<dbReference type="Gene3D" id="3.40.30.10">
    <property type="entry name" value="Glutaredoxin"/>
    <property type="match status" value="1"/>
</dbReference>
<dbReference type="CDD" id="cd02958">
    <property type="entry name" value="UAS"/>
    <property type="match status" value="1"/>
</dbReference>
<dbReference type="SMART" id="SM00594">
    <property type="entry name" value="UAS"/>
    <property type="match status" value="1"/>
</dbReference>